<keyword evidence="3" id="KW-1185">Reference proteome</keyword>
<gene>
    <name evidence="2" type="ORF">FNYG_04295</name>
</gene>
<feature type="domain" description="CHAT" evidence="1">
    <location>
        <begin position="830"/>
        <end position="1134"/>
    </location>
</feature>
<organism evidence="2 3">
    <name type="scientific">Gibberella nygamai</name>
    <name type="common">Bean root rot disease fungus</name>
    <name type="synonym">Fusarium nygamai</name>
    <dbReference type="NCBI Taxonomy" id="42673"/>
    <lineage>
        <taxon>Eukaryota</taxon>
        <taxon>Fungi</taxon>
        <taxon>Dikarya</taxon>
        <taxon>Ascomycota</taxon>
        <taxon>Pezizomycotina</taxon>
        <taxon>Sordariomycetes</taxon>
        <taxon>Hypocreomycetidae</taxon>
        <taxon>Hypocreales</taxon>
        <taxon>Nectriaceae</taxon>
        <taxon>Fusarium</taxon>
        <taxon>Fusarium fujikuroi species complex</taxon>
    </lineage>
</organism>
<dbReference type="OrthoDB" id="9991317at2759"/>
<dbReference type="Pfam" id="PF12770">
    <property type="entry name" value="CHAT"/>
    <property type="match status" value="1"/>
</dbReference>
<dbReference type="STRING" id="42673.A0A2K0WJA5"/>
<dbReference type="PANTHER" id="PTHR19959">
    <property type="entry name" value="KINESIN LIGHT CHAIN"/>
    <property type="match status" value="1"/>
</dbReference>
<dbReference type="Gene3D" id="1.10.150.90">
    <property type="entry name" value="Immunodeficiency lentiviruses, gag gene matrix protein p17"/>
    <property type="match status" value="1"/>
</dbReference>
<name>A0A2K0WJA5_GIBNY</name>
<evidence type="ECO:0000259" key="1">
    <source>
        <dbReference type="Pfam" id="PF12770"/>
    </source>
</evidence>
<reference evidence="2 3" key="1">
    <citation type="submission" date="2017-06" db="EMBL/GenBank/DDBJ databases">
        <title>Genome of Fusarium nygamai isolate CS10214.</title>
        <authorList>
            <person name="Gardiner D.M."/>
            <person name="Obanor F."/>
            <person name="Kazan K."/>
        </authorList>
    </citation>
    <scope>NUCLEOTIDE SEQUENCE [LARGE SCALE GENOMIC DNA]</scope>
    <source>
        <strain evidence="2 3">CS10214</strain>
    </source>
</reference>
<proteinExistence type="predicted"/>
<dbReference type="SUPFAM" id="SSF48452">
    <property type="entry name" value="TPR-like"/>
    <property type="match status" value="2"/>
</dbReference>
<dbReference type="Proteomes" id="UP000236664">
    <property type="component" value="Unassembled WGS sequence"/>
</dbReference>
<dbReference type="EMBL" id="MTQA01000059">
    <property type="protein sequence ID" value="PNP82360.1"/>
    <property type="molecule type" value="Genomic_DNA"/>
</dbReference>
<dbReference type="InterPro" id="IPR019734">
    <property type="entry name" value="TPR_rpt"/>
</dbReference>
<comment type="caution">
    <text evidence="2">The sequence shown here is derived from an EMBL/GenBank/DDBJ whole genome shotgun (WGS) entry which is preliminary data.</text>
</comment>
<dbReference type="Gene3D" id="1.25.40.10">
    <property type="entry name" value="Tetratricopeptide repeat domain"/>
    <property type="match status" value="3"/>
</dbReference>
<accession>A0A2K0WJA5</accession>
<protein>
    <recommendedName>
        <fullName evidence="1">CHAT domain-containing protein</fullName>
    </recommendedName>
</protein>
<evidence type="ECO:0000313" key="2">
    <source>
        <dbReference type="EMBL" id="PNP82360.1"/>
    </source>
</evidence>
<dbReference type="SMART" id="SM00028">
    <property type="entry name" value="TPR"/>
    <property type="match status" value="7"/>
</dbReference>
<evidence type="ECO:0000313" key="3">
    <source>
        <dbReference type="Proteomes" id="UP000236664"/>
    </source>
</evidence>
<dbReference type="AlphaFoldDB" id="A0A2K0WJA5"/>
<dbReference type="InterPro" id="IPR024983">
    <property type="entry name" value="CHAT_dom"/>
</dbReference>
<dbReference type="InterPro" id="IPR011990">
    <property type="entry name" value="TPR-like_helical_dom_sf"/>
</dbReference>
<dbReference type="Pfam" id="PF13374">
    <property type="entry name" value="TPR_10"/>
    <property type="match status" value="5"/>
</dbReference>
<dbReference type="InterPro" id="IPR012344">
    <property type="entry name" value="Matrix_HIV/RSV_N"/>
</dbReference>
<sequence length="1135" mass="125398">MDQQQILPPQGTNEVDANGTLLAGGRYKRTGAMTDLEKDIGIAKQALDLTPIDHPDRASRLNNLGNKLGLRYERTGVMSDLEGAIGIARQALDLTPVDHPNRAAGLNNLGIKLHLWYERTGAMVDLEKAIGMARKAVDLTSDDHPNQAAYLSNLGSKLESRYKRTGATSDLEEAIGIARQAVSSTPVDHPHRAGRLSNLGIKLGSQYERTGEMVDLEEAIGIARQAVSSTPVDHPDRSGRLHNLGNKLGLRYERTGKMVDLEEAISMGRQAVNLTSGHHPDRAVCFSNLGNKLESRYERTGATSDLEEAIGIATQALGLTPNDHLDRAGRLYNLGNKLGLRYEWTGEMADLEEAIGIARQAVNSTPSNHPDQAGRLNNLGIKLGFRYERTGEMADLEEAISIARQALDLIPDDHPNRAICLCNLGNKLDSRYERTGAMSDLEEAIGIARQALDSTPIDHPDRAGRLNNLGVKLESQYEQKEVMTDLEEAIGIAIQALDLTPVDHPNRAACLNNLGNKLSSRYKRIGAMADLEEAIRIARQALDSTPIDHPDRAGRLYNLGIKLGSRYERTGEMADLEEALLTLQYAWHCETAVPFHRVQAGAQCLKLLALQQKTDMAIHLGKAIIDLLPSVNTRFLDRSDQQFVLSTFSGVAADLCAFLLQSNQPADALRFLEKGRAVIIGQLMDARSDLSILQQQHPDIAHRYQQLRDEVNTPFRQVKQGAIERQTRTRRLEALTELDACIQEIRGITGHERFMLGQEPEEMQECVEGGSIVVVNVTTFRSDAIIVSSTAIKLLNLPQLAAKDAMLWLAKKWTGRRSERTQKNREYLQYLSWLWEACVKQILDEVYHSHDGIDDLPRIWWIGTGLASSMPFHAAGVHTRGSKENAYCRMISSYTPSIKALAYAQNQAKRVQEALMAQDTNTMFIAAMPTSPKGPGDKKAPKNLPGVEEEMREILSLARSYIRTTVHIHPSADQVLEVLKTCRIAHFACHGTSGISDPSNSGLILQKTARPDEALEQDRLTVRQVSDLRLKHAQIAYLSACSTAENKAVRLSDEVIHVVSGFQVAGFPHVVGCLWPAGDSECVEVAKRFYSLVLQRHQSVISNEVASALQEAVMAVRAEDLDMPLNWAQFVHYGV</sequence>
<dbReference type="PANTHER" id="PTHR19959:SF119">
    <property type="entry name" value="FUNGAL LIPASE-LIKE DOMAIN-CONTAINING PROTEIN"/>
    <property type="match status" value="1"/>
</dbReference>